<keyword evidence="5" id="KW-1003">Cell membrane</keyword>
<evidence type="ECO:0000256" key="5">
    <source>
        <dbReference type="ARBA" id="ARBA00022475"/>
    </source>
</evidence>
<evidence type="ECO:0000259" key="29">
    <source>
        <dbReference type="PROSITE" id="PS51158"/>
    </source>
</evidence>
<evidence type="ECO:0000256" key="19">
    <source>
        <dbReference type="ARBA" id="ARBA00023242"/>
    </source>
</evidence>
<dbReference type="GO" id="GO:0005634">
    <property type="term" value="C:nucleus"/>
    <property type="evidence" value="ECO:0007669"/>
    <property type="project" value="UniProtKB-SubCell"/>
</dbReference>
<evidence type="ECO:0000256" key="9">
    <source>
        <dbReference type="ARBA" id="ARBA00022673"/>
    </source>
</evidence>
<reference evidence="31" key="1">
    <citation type="journal article" date="2004" name="Nature">
        <title>Genome duplication in the teleost fish Tetraodon nigroviridis reveals the early vertebrate proto-karyotype.</title>
        <authorList>
            <person name="Jaillon O."/>
            <person name="Aury J.-M."/>
            <person name="Brunet F."/>
            <person name="Petit J.-L."/>
            <person name="Stange-Thomann N."/>
            <person name="Mauceli E."/>
            <person name="Bouneau L."/>
            <person name="Fischer C."/>
            <person name="Ozouf-Costaz C."/>
            <person name="Bernot A."/>
            <person name="Nicaud S."/>
            <person name="Jaffe D."/>
            <person name="Fisher S."/>
            <person name="Lutfalla G."/>
            <person name="Dossat C."/>
            <person name="Segurens B."/>
            <person name="Dasilva C."/>
            <person name="Salanoubat M."/>
            <person name="Levy M."/>
            <person name="Boudet N."/>
            <person name="Castellano S."/>
            <person name="Anthouard V."/>
            <person name="Jubin C."/>
            <person name="Castelli V."/>
            <person name="Katinka M."/>
            <person name="Vacherie B."/>
            <person name="Biemont C."/>
            <person name="Skalli Z."/>
            <person name="Cattolico L."/>
            <person name="Poulain J."/>
            <person name="De Berardinis V."/>
            <person name="Cruaud C."/>
            <person name="Duprat S."/>
            <person name="Brottier P."/>
            <person name="Coutanceau J.-P."/>
            <person name="Gouzy J."/>
            <person name="Parra G."/>
            <person name="Lardier G."/>
            <person name="Chapple C."/>
            <person name="McKernan K.J."/>
            <person name="McEwan P."/>
            <person name="Bosak S."/>
            <person name="Kellis M."/>
            <person name="Volff J.-N."/>
            <person name="Guigo R."/>
            <person name="Zody M.C."/>
            <person name="Mesirov J."/>
            <person name="Lindblad-Toh K."/>
            <person name="Birren B."/>
            <person name="Nusbaum C."/>
            <person name="Kahn D."/>
            <person name="Robinson-Rechavi M."/>
            <person name="Laudet V."/>
            <person name="Schachter V."/>
            <person name="Quetier F."/>
            <person name="Saurin W."/>
            <person name="Scarpelli C."/>
            <person name="Wincker P."/>
            <person name="Lander E.S."/>
            <person name="Weissenbach J."/>
            <person name="Roest Crollius H."/>
        </authorList>
    </citation>
    <scope>NUCLEOTIDE SEQUENCE [LARGE SCALE GENOMIC DNA]</scope>
</reference>
<dbReference type="Pfam" id="PF02816">
    <property type="entry name" value="Alpha_kinase"/>
    <property type="match status" value="1"/>
</dbReference>
<evidence type="ECO:0000256" key="18">
    <source>
        <dbReference type="ARBA" id="ARBA00023136"/>
    </source>
</evidence>
<keyword evidence="20" id="KW-0407">Ion channel</keyword>
<evidence type="ECO:0000256" key="1">
    <source>
        <dbReference type="ARBA" id="ARBA00004123"/>
    </source>
</evidence>
<comment type="subcellular location">
    <subcellularLocation>
        <location evidence="2">Cell membrane</location>
        <topology evidence="2">Multi-pass membrane protein</topology>
    </subcellularLocation>
    <subcellularLocation>
        <location evidence="1">Nucleus</location>
    </subcellularLocation>
</comment>
<dbReference type="InterPro" id="IPR037162">
    <property type="entry name" value="TRPM_tetra_sf"/>
</dbReference>
<evidence type="ECO:0000256" key="10">
    <source>
        <dbReference type="ARBA" id="ARBA00022679"/>
    </source>
</evidence>
<evidence type="ECO:0000256" key="2">
    <source>
        <dbReference type="ARBA" id="ARBA00004651"/>
    </source>
</evidence>
<keyword evidence="16 28" id="KW-1133">Transmembrane helix</keyword>
<keyword evidence="4" id="KW-0813">Transport</keyword>
<evidence type="ECO:0000256" key="7">
    <source>
        <dbReference type="ARBA" id="ARBA00022553"/>
    </source>
</evidence>
<keyword evidence="14" id="KW-0862">Zinc</keyword>
<keyword evidence="18 28" id="KW-0472">Membrane</keyword>
<evidence type="ECO:0000256" key="16">
    <source>
        <dbReference type="ARBA" id="ARBA00022989"/>
    </source>
</evidence>
<keyword evidence="11 28" id="KW-0812">Transmembrane</keyword>
<accession>H3C2T9</accession>
<comment type="similarity">
    <text evidence="21">In the C-terminal section; belongs to the protein kinase superfamily. Alpha-type protein kinase family. ALPK subfamily.</text>
</comment>
<evidence type="ECO:0000256" key="20">
    <source>
        <dbReference type="ARBA" id="ARBA00023303"/>
    </source>
</evidence>
<dbReference type="GO" id="GO:0016324">
    <property type="term" value="C:apical plasma membrane"/>
    <property type="evidence" value="ECO:0007669"/>
    <property type="project" value="TreeGrafter"/>
</dbReference>
<proteinExistence type="inferred from homology"/>
<evidence type="ECO:0000256" key="15">
    <source>
        <dbReference type="ARBA" id="ARBA00022837"/>
    </source>
</evidence>
<feature type="region of interest" description="Disordered" evidence="27">
    <location>
        <begin position="1459"/>
        <end position="1497"/>
    </location>
</feature>
<dbReference type="GO" id="GO:0005524">
    <property type="term" value="F:ATP binding"/>
    <property type="evidence" value="ECO:0007669"/>
    <property type="project" value="InterPro"/>
</dbReference>
<evidence type="ECO:0000256" key="13">
    <source>
        <dbReference type="ARBA" id="ARBA00022777"/>
    </source>
</evidence>
<feature type="region of interest" description="Disordered" evidence="27">
    <location>
        <begin position="1291"/>
        <end position="1432"/>
    </location>
</feature>
<dbReference type="SMART" id="SM00811">
    <property type="entry name" value="Alpha_kinase"/>
    <property type="match status" value="1"/>
</dbReference>
<dbReference type="Gene3D" id="1.20.5.1010">
    <property type="entry name" value="TRPM, tetramerisation domain"/>
    <property type="match status" value="1"/>
</dbReference>
<feature type="transmembrane region" description="Helical" evidence="28">
    <location>
        <begin position="852"/>
        <end position="871"/>
    </location>
</feature>
<dbReference type="InterPro" id="IPR032415">
    <property type="entry name" value="TRPM_tetra"/>
</dbReference>
<comment type="catalytic activity">
    <reaction evidence="22">
        <text>Mg(2+)(in) = Mg(2+)(out)</text>
        <dbReference type="Rhea" id="RHEA:29827"/>
        <dbReference type="ChEBI" id="CHEBI:18420"/>
    </reaction>
</comment>
<feature type="transmembrane region" description="Helical" evidence="28">
    <location>
        <begin position="988"/>
        <end position="1008"/>
    </location>
</feature>
<sequence>PQPRRCWIEETFSRRECVRFLPSSRDLHRCSPGCQVCQNLIRCCCGRLIGEHAGLEAPPPAALQPGVDSAEDWSTERHTRASPTNAFGTIDFQDRASRVCRAKYVRLAVDTRAELLLQLMLKEWQMERPKLLLSVQGASENFTLAPKVMQAFSRGLMAAALSTGAWILTDGTNTGVSRYVGEAVRTCGSHSLRNRNTVGVAPWGAIDSNADLIGRDVFQPYQPVGNPLSRRACLNGFHSHFLLVDDGTAGKHGCQQGVRRSLEKHIQQQKIHPRLKLGVPVVCVLLAGGPSLVSTVLDYVSGVPPVPVFVFEGSGGVADLLAFLHKHTAMDRQLQADIKADFLSRVQSVFGVSSSEASQLCGLLQRCMEHRQCITILDPDAEEQEAPDAAILTAALKGTSASPAEQLSMTLAWNRADIAQKQVLASGQHWKAGSLEQALLDALLMDRVTFVKLLIDNGMTMSQFLTVGRLEELYNTPPQGQTQRFLQHLVEDVKQTSLPAGYRLSVVDVGLVIEYLIGGAYSSTYTRKAFRAAYSRLRKHVSLRQLLPRAPSAATMTRNLQRLNPGASRSLQQPQFFRTAQPSKPKEQASPAVGSGGSPVSPVSCDAPPQLSFNFNDLFVWAVLQQRQQMALFLWQHGEEALARATVACKLYRSMAFEARQSSVDDTVVEGLKTFSREFGQLAVDVLDAAFRHNEQMAMKLLTSEMEAWSHFTCLQMAVSSGHRPFVSHSCTQTLLTDLWSGALNMRKNSFLKILLGLVLPPAILLLDFKSEAEMCHVPQSQEAMLFLDPARPGSPPEAEPRDSQGGQDTERGPAPLKERPGPVADVSTTTLTCLSWIKRPYEFYTAPVVKFWFHTMFYMGFLMLFSYVVLVRMEERPSPQEWLLIAYIVSTALEKTREVLMSEPRKLTQKLKVWFCEYWNLSDFLAILLFLAGLALRCHGEPYRTAGRISYCLDLIFWFVRVLDLLAVNQHAGPYLTIITKMTRNMFFIVVMMAIVLLSFGVCRKAVLSPDSEPSWSLARDVVFQPYWMIFGEVYASELEAVCENEQPCPPAAFLAPLLQAVYMFLQYIIMVNILIAFFNNVYFDMASSSNLLWRYNRYRYIMTYQERPWLPPPLILLSHSALLLRAVCRRWSAAAELEGGASGLKLFLGWEDRKLLHEFEEKCVEAYFHEKRSSATGNQTSRIRATAERVEEMAVMVGEVTEKVSFIQDSLSELDSQLGHLQDLSALAVDTLTMLSASDSQHQEEARLAQCQPTSSSWRVHPHSWTQNLGDGLAERLVTACRSSPASLLKNLAMGGSRRPSQEQLRGRRDPDPEHGSSGVQSRDMSCWTTCSSYPKTCQPRSSPEPTIVQPGSRKRVQQVPDLPAAGGTQPDHPGLEVGLENQPPAAAGLCPPAWRTSPSPAHGSEPRRRTPQPEQRYHQVQTGQARDRRGQMLWSSPTEWTEDIGGRSHTRKTVKIKESRPAVRESVEPAHVSPGTSGHSSSTSELVSRWSKDRRTSGGRLFTAAAARPLTSSAQGWVGQTQPKLKQLISCHGDRVTSRSPEPVSSWLKPSEAEEPGESVGLPQPASASCVRSSCFPTSPTSPTSNQNLPAPTGVEPQDFMQKTVFSHQVGPFEGVGLDVWWSSDRFGLQDVWSPPHSAWNSWVKSMSRRSSLQSGSAPEVRSSWFQSAEGLQPHCSAVERNNLMRLATSIPFTPVSILGGEEVSIYALEEVSDALEEASATASWWSSRGLSAILQPVTSEEGSLDGLRHGCRVLCTWAEQDVLRLGLVYVVKAFRPEVLGVWQRYFHGSAALQLCLREIQQQRAAQKLMQVFNQIKPRDMEPSPSFLDVSLVLWHSKGQWLTIERNMTGEFRKYNNNTGEEMAPCCPLEELLLAFSHWTFEYSCRELLVLDIQGVGETLTDPTVVMAQDKRWAEMLFGPDNLGDAAIEGFQQKHSCRSACARLGL</sequence>
<dbReference type="Pfam" id="PF00520">
    <property type="entry name" value="Ion_trans"/>
    <property type="match status" value="1"/>
</dbReference>
<dbReference type="InParanoid" id="H3C2T9"/>
<evidence type="ECO:0000256" key="4">
    <source>
        <dbReference type="ARBA" id="ARBA00022448"/>
    </source>
</evidence>
<keyword evidence="15" id="KW-0106">Calcium</keyword>
<feature type="compositionally biased region" description="Basic and acidic residues" evidence="27">
    <location>
        <begin position="799"/>
        <end position="821"/>
    </location>
</feature>
<name>H3C2T9_TETNG</name>
<feature type="compositionally biased region" description="Low complexity" evidence="27">
    <location>
        <begin position="1474"/>
        <end position="1491"/>
    </location>
</feature>
<dbReference type="SUPFAM" id="SSF56112">
    <property type="entry name" value="Protein kinase-like (PK-like)"/>
    <property type="match status" value="1"/>
</dbReference>
<evidence type="ECO:0000256" key="24">
    <source>
        <dbReference type="ARBA" id="ARBA00036634"/>
    </source>
</evidence>
<dbReference type="OMA" id="SEAEMCH"/>
<dbReference type="Pfam" id="PF18139">
    <property type="entry name" value="LSDAT_euk"/>
    <property type="match status" value="1"/>
</dbReference>
<feature type="compositionally biased region" description="Basic and acidic residues" evidence="27">
    <location>
        <begin position="1459"/>
        <end position="1471"/>
    </location>
</feature>
<evidence type="ECO:0000256" key="28">
    <source>
        <dbReference type="SAM" id="Phobius"/>
    </source>
</evidence>
<comment type="catalytic activity">
    <reaction evidence="23">
        <text>Zn(2+)(in) = Zn(2+)(out)</text>
        <dbReference type="Rhea" id="RHEA:29351"/>
        <dbReference type="ChEBI" id="CHEBI:29105"/>
    </reaction>
</comment>
<feature type="transmembrane region" description="Helical" evidence="28">
    <location>
        <begin position="916"/>
        <end position="937"/>
    </location>
</feature>
<keyword evidence="19" id="KW-0539">Nucleus</keyword>
<dbReference type="InterPro" id="IPR050927">
    <property type="entry name" value="TRPM"/>
</dbReference>
<comment type="catalytic activity">
    <reaction evidence="26">
        <text>L-seryl-[protein] + ATP = O-phospho-L-seryl-[protein] + ADP + H(+)</text>
        <dbReference type="Rhea" id="RHEA:17989"/>
        <dbReference type="Rhea" id="RHEA-COMP:9863"/>
        <dbReference type="Rhea" id="RHEA-COMP:11604"/>
        <dbReference type="ChEBI" id="CHEBI:15378"/>
        <dbReference type="ChEBI" id="CHEBI:29999"/>
        <dbReference type="ChEBI" id="CHEBI:30616"/>
        <dbReference type="ChEBI" id="CHEBI:83421"/>
        <dbReference type="ChEBI" id="CHEBI:456216"/>
        <dbReference type="EC" id="2.7.11.1"/>
    </reaction>
</comment>
<dbReference type="Gene3D" id="3.20.200.10">
    <property type="entry name" value="MHCK/EF2 kinase"/>
    <property type="match status" value="1"/>
</dbReference>
<dbReference type="Ensembl" id="ENSTNIT00000000950.1">
    <property type="protein sequence ID" value="ENSTNIP00000002557.1"/>
    <property type="gene ID" value="ENSTNIG00000004554.1"/>
</dbReference>
<dbReference type="Proteomes" id="UP000007303">
    <property type="component" value="Unassembled WGS sequence"/>
</dbReference>
<evidence type="ECO:0000313" key="30">
    <source>
        <dbReference type="Ensembl" id="ENSTNIP00000002557.1"/>
    </source>
</evidence>
<feature type="compositionally biased region" description="Polar residues" evidence="27">
    <location>
        <begin position="1320"/>
        <end position="1347"/>
    </location>
</feature>
<reference evidence="30" key="2">
    <citation type="submission" date="2025-08" db="UniProtKB">
        <authorList>
            <consortium name="Ensembl"/>
        </authorList>
    </citation>
    <scope>IDENTIFICATION</scope>
</reference>
<dbReference type="GO" id="GO:0046872">
    <property type="term" value="F:metal ion binding"/>
    <property type="evidence" value="ECO:0007669"/>
    <property type="project" value="UniProtKB-KW"/>
</dbReference>
<evidence type="ECO:0000256" key="25">
    <source>
        <dbReference type="ARBA" id="ARBA00047899"/>
    </source>
</evidence>
<feature type="compositionally biased region" description="Low complexity" evidence="27">
    <location>
        <begin position="589"/>
        <end position="601"/>
    </location>
</feature>
<dbReference type="InterPro" id="IPR005821">
    <property type="entry name" value="Ion_trans_dom"/>
</dbReference>
<evidence type="ECO:0000313" key="31">
    <source>
        <dbReference type="Proteomes" id="UP000007303"/>
    </source>
</evidence>
<comment type="catalytic activity">
    <reaction evidence="24">
        <text>Ca(2+)(in) = Ca(2+)(out)</text>
        <dbReference type="Rhea" id="RHEA:29671"/>
        <dbReference type="ChEBI" id="CHEBI:29108"/>
    </reaction>
</comment>
<organism evidence="30 31">
    <name type="scientific">Tetraodon nigroviridis</name>
    <name type="common">Spotted green pufferfish</name>
    <name type="synonym">Chelonodon nigroviridis</name>
    <dbReference type="NCBI Taxonomy" id="99883"/>
    <lineage>
        <taxon>Eukaryota</taxon>
        <taxon>Metazoa</taxon>
        <taxon>Chordata</taxon>
        <taxon>Craniata</taxon>
        <taxon>Vertebrata</taxon>
        <taxon>Euteleostomi</taxon>
        <taxon>Actinopterygii</taxon>
        <taxon>Neopterygii</taxon>
        <taxon>Teleostei</taxon>
        <taxon>Neoteleostei</taxon>
        <taxon>Acanthomorphata</taxon>
        <taxon>Eupercaria</taxon>
        <taxon>Tetraodontiformes</taxon>
        <taxon>Tetradontoidea</taxon>
        <taxon>Tetraodontidae</taxon>
        <taxon>Tetraodon</taxon>
    </lineage>
</organism>
<evidence type="ECO:0000256" key="6">
    <source>
        <dbReference type="ARBA" id="ARBA00022527"/>
    </source>
</evidence>
<evidence type="ECO:0000256" key="11">
    <source>
        <dbReference type="ARBA" id="ARBA00022692"/>
    </source>
</evidence>
<evidence type="ECO:0000256" key="23">
    <source>
        <dbReference type="ARBA" id="ARBA00034634"/>
    </source>
</evidence>
<dbReference type="InterPro" id="IPR011009">
    <property type="entry name" value="Kinase-like_dom_sf"/>
</dbReference>
<keyword evidence="6" id="KW-0723">Serine/threonine-protein kinase</keyword>
<feature type="region of interest" description="Disordered" evidence="27">
    <location>
        <begin position="1534"/>
        <end position="1598"/>
    </location>
</feature>
<reference evidence="30" key="3">
    <citation type="submission" date="2025-09" db="UniProtKB">
        <authorList>
            <consortium name="Ensembl"/>
        </authorList>
    </citation>
    <scope>IDENTIFICATION</scope>
</reference>
<keyword evidence="13" id="KW-0418">Kinase</keyword>
<evidence type="ECO:0000256" key="14">
    <source>
        <dbReference type="ARBA" id="ARBA00022833"/>
    </source>
</evidence>
<dbReference type="PROSITE" id="PS51158">
    <property type="entry name" value="ALPHA_KINASE"/>
    <property type="match status" value="1"/>
</dbReference>
<feature type="domain" description="Alpha-type protein kinase" evidence="29">
    <location>
        <begin position="1721"/>
        <end position="1949"/>
    </location>
</feature>
<dbReference type="InterPro" id="IPR057366">
    <property type="entry name" value="TRPM-like"/>
</dbReference>
<keyword evidence="12" id="KW-0479">Metal-binding</keyword>
<feature type="transmembrane region" description="Helical" evidence="28">
    <location>
        <begin position="1110"/>
        <end position="1129"/>
    </location>
</feature>
<keyword evidence="7" id="KW-0597">Phosphoprotein</keyword>
<keyword evidence="10" id="KW-0808">Transferase</keyword>
<keyword evidence="17" id="KW-0406">Ion transport</keyword>
<keyword evidence="9" id="KW-0107">Calcium channel</keyword>
<feature type="region of interest" description="Disordered" evidence="27">
    <location>
        <begin position="789"/>
        <end position="824"/>
    </location>
</feature>
<dbReference type="Pfam" id="PF16519">
    <property type="entry name" value="TRPM_tetra"/>
    <property type="match status" value="1"/>
</dbReference>
<dbReference type="STRING" id="99883.ENSTNIP00000002557"/>
<evidence type="ECO:0000256" key="26">
    <source>
        <dbReference type="ARBA" id="ARBA00048679"/>
    </source>
</evidence>
<dbReference type="GO" id="GO:0004674">
    <property type="term" value="F:protein serine/threonine kinase activity"/>
    <property type="evidence" value="ECO:0007669"/>
    <property type="project" value="UniProtKB-KW"/>
</dbReference>
<feature type="compositionally biased region" description="Polar residues" evidence="27">
    <location>
        <begin position="1253"/>
        <end position="1265"/>
    </location>
</feature>
<feature type="region of interest" description="Disordered" evidence="27">
    <location>
        <begin position="579"/>
        <end position="601"/>
    </location>
</feature>
<keyword evidence="8" id="KW-0109">Calcium transport</keyword>
<evidence type="ECO:0000256" key="21">
    <source>
        <dbReference type="ARBA" id="ARBA00025760"/>
    </source>
</evidence>
<dbReference type="GO" id="GO:0051262">
    <property type="term" value="P:protein tetramerization"/>
    <property type="evidence" value="ECO:0007669"/>
    <property type="project" value="InterPro"/>
</dbReference>
<dbReference type="Gene3D" id="3.30.200.20">
    <property type="entry name" value="Phosphorylase Kinase, domain 1"/>
    <property type="match status" value="1"/>
</dbReference>
<dbReference type="EC" id="2.7.11.1" evidence="3"/>
<dbReference type="PANTHER" id="PTHR13800">
    <property type="entry name" value="TRANSIENT RECEPTOR POTENTIAL CATION CHANNEL, SUBFAMILY M, MEMBER 6"/>
    <property type="match status" value="1"/>
</dbReference>
<evidence type="ECO:0000256" key="22">
    <source>
        <dbReference type="ARBA" id="ARBA00034269"/>
    </source>
</evidence>
<dbReference type="PANTHER" id="PTHR13800:SF15">
    <property type="entry name" value="TRANSIENT RECEPTOR POTENTIAL CATION CHANNEL SUBFAMILY M MEMBER 6"/>
    <property type="match status" value="1"/>
</dbReference>
<evidence type="ECO:0000256" key="27">
    <source>
        <dbReference type="SAM" id="MobiDB-lite"/>
    </source>
</evidence>
<evidence type="ECO:0000256" key="3">
    <source>
        <dbReference type="ARBA" id="ARBA00012513"/>
    </source>
</evidence>
<evidence type="ECO:0000256" key="12">
    <source>
        <dbReference type="ARBA" id="ARBA00022723"/>
    </source>
</evidence>
<dbReference type="InterPro" id="IPR041491">
    <property type="entry name" value="TRPM_SLOG"/>
</dbReference>
<feature type="compositionally biased region" description="Polar residues" evidence="27">
    <location>
        <begin position="1569"/>
        <end position="1579"/>
    </location>
</feature>
<feature type="region of interest" description="Disordered" evidence="27">
    <location>
        <begin position="1246"/>
        <end position="1265"/>
    </location>
</feature>
<feature type="compositionally biased region" description="Basic and acidic residues" evidence="27">
    <location>
        <begin position="1307"/>
        <end position="1317"/>
    </location>
</feature>
<evidence type="ECO:0000256" key="8">
    <source>
        <dbReference type="ARBA" id="ARBA00022568"/>
    </source>
</evidence>
<dbReference type="GeneTree" id="ENSGT00940000158164"/>
<comment type="catalytic activity">
    <reaction evidence="25">
        <text>L-threonyl-[protein] + ATP = O-phospho-L-threonyl-[protein] + ADP + H(+)</text>
        <dbReference type="Rhea" id="RHEA:46608"/>
        <dbReference type="Rhea" id="RHEA-COMP:11060"/>
        <dbReference type="Rhea" id="RHEA-COMP:11605"/>
        <dbReference type="ChEBI" id="CHEBI:15378"/>
        <dbReference type="ChEBI" id="CHEBI:30013"/>
        <dbReference type="ChEBI" id="CHEBI:30616"/>
        <dbReference type="ChEBI" id="CHEBI:61977"/>
        <dbReference type="ChEBI" id="CHEBI:456216"/>
        <dbReference type="EC" id="2.7.11.1"/>
    </reaction>
</comment>
<dbReference type="GO" id="GO:0005262">
    <property type="term" value="F:calcium channel activity"/>
    <property type="evidence" value="ECO:0007669"/>
    <property type="project" value="UniProtKB-KW"/>
</dbReference>
<dbReference type="Pfam" id="PF25508">
    <property type="entry name" value="TRPM2"/>
    <property type="match status" value="2"/>
</dbReference>
<evidence type="ECO:0000256" key="17">
    <source>
        <dbReference type="ARBA" id="ARBA00023065"/>
    </source>
</evidence>
<feature type="transmembrane region" description="Helical" evidence="28">
    <location>
        <begin position="1066"/>
        <end position="1089"/>
    </location>
</feature>
<protein>
    <recommendedName>
        <fullName evidence="3">non-specific serine/threonine protein kinase</fullName>
        <ecNumber evidence="3">2.7.11.1</ecNumber>
    </recommendedName>
</protein>
<keyword evidence="31" id="KW-1185">Reference proteome</keyword>
<dbReference type="InterPro" id="IPR004166">
    <property type="entry name" value="a-kinase_dom"/>
</dbReference>